<dbReference type="EMBL" id="MIPY01000010">
    <property type="protein sequence ID" value="OES32897.1"/>
    <property type="molecule type" value="Genomic_DNA"/>
</dbReference>
<name>A0AB36FSJ3_ALTMA</name>
<organism evidence="2 3">
    <name type="scientific">Alteromonas macleodii</name>
    <name type="common">Pseudoalteromonas macleodii</name>
    <dbReference type="NCBI Taxonomy" id="28108"/>
    <lineage>
        <taxon>Bacteria</taxon>
        <taxon>Pseudomonadati</taxon>
        <taxon>Pseudomonadota</taxon>
        <taxon>Gammaproteobacteria</taxon>
        <taxon>Alteromonadales</taxon>
        <taxon>Alteromonadaceae</taxon>
        <taxon>Alteromonas/Salinimonas group</taxon>
        <taxon>Alteromonas</taxon>
    </lineage>
</organism>
<evidence type="ECO:0000313" key="3">
    <source>
        <dbReference type="Proteomes" id="UP000095392"/>
    </source>
</evidence>
<gene>
    <name evidence="2" type="ORF">BFV95_1916</name>
</gene>
<keyword evidence="1" id="KW-1133">Transmembrane helix</keyword>
<reference evidence="2 3" key="1">
    <citation type="submission" date="2016-09" db="EMBL/GenBank/DDBJ databases">
        <title>Draft Genome Sequence of four Alteromonas macleodii strains isolated from copper coupons and grown long-term at elevated copper levels.</title>
        <authorList>
            <person name="Cusick K."/>
            <person name="Dale J."/>
            <person name="Little B."/>
            <person name="Biffinger J."/>
        </authorList>
    </citation>
    <scope>NUCLEOTIDE SEQUENCE [LARGE SCALE GENOMIC DNA]</scope>
    <source>
        <strain evidence="2 3">KCP01</strain>
    </source>
</reference>
<comment type="caution">
    <text evidence="2">The sequence shown here is derived from an EMBL/GenBank/DDBJ whole genome shotgun (WGS) entry which is preliminary data.</text>
</comment>
<keyword evidence="1" id="KW-0812">Transmembrane</keyword>
<dbReference type="RefSeq" id="WP_069944270.1">
    <property type="nucleotide sequence ID" value="NZ_MIPW01000008.1"/>
</dbReference>
<sequence>MDILESFFVGTASTIVGGIVLAVFFFWVREKCFGVADVTGKWHFNMITEKTAYNPYKGMELRYICVVWREGNYLYGSVEKVYEKSSTGTREYVGKNRSRGKLTGAYEKNYFSKDRVHIHISEQGTGRESTNYFTLTVGKQLLGGKFCSFVADQEGTSSWQREPF</sequence>
<keyword evidence="1" id="KW-0472">Membrane</keyword>
<dbReference type="Proteomes" id="UP000095392">
    <property type="component" value="Unassembled WGS sequence"/>
</dbReference>
<feature type="transmembrane region" description="Helical" evidence="1">
    <location>
        <begin position="6"/>
        <end position="28"/>
    </location>
</feature>
<protein>
    <submittedName>
        <fullName evidence="2">Uncharacterized protein</fullName>
    </submittedName>
</protein>
<accession>A0AB36FSJ3</accession>
<evidence type="ECO:0000313" key="2">
    <source>
        <dbReference type="EMBL" id="OES32897.1"/>
    </source>
</evidence>
<proteinExistence type="predicted"/>
<keyword evidence="3" id="KW-1185">Reference proteome</keyword>
<dbReference type="AlphaFoldDB" id="A0AB36FSJ3"/>
<evidence type="ECO:0000256" key="1">
    <source>
        <dbReference type="SAM" id="Phobius"/>
    </source>
</evidence>